<dbReference type="InterPro" id="IPR050498">
    <property type="entry name" value="Ycf3"/>
</dbReference>
<name>A0A1I7MZH7_9BACT</name>
<feature type="chain" id="PRO_5011573526" evidence="4">
    <location>
        <begin position="20"/>
        <end position="419"/>
    </location>
</feature>
<dbReference type="OrthoDB" id="739506at2"/>
<dbReference type="GO" id="GO:0046813">
    <property type="term" value="P:receptor-mediated virion attachment to host cell"/>
    <property type="evidence" value="ECO:0007669"/>
    <property type="project" value="TreeGrafter"/>
</dbReference>
<keyword evidence="1" id="KW-0677">Repeat</keyword>
<evidence type="ECO:0000313" key="5">
    <source>
        <dbReference type="EMBL" id="SFV27840.1"/>
    </source>
</evidence>
<evidence type="ECO:0000256" key="4">
    <source>
        <dbReference type="SAM" id="SignalP"/>
    </source>
</evidence>
<feature type="repeat" description="TPR" evidence="3">
    <location>
        <begin position="191"/>
        <end position="224"/>
    </location>
</feature>
<dbReference type="STRING" id="1393122.SAMN05660895_0200"/>
<evidence type="ECO:0000256" key="1">
    <source>
        <dbReference type="ARBA" id="ARBA00022737"/>
    </source>
</evidence>
<gene>
    <name evidence="5" type="ORF">SAMN05660895_0200</name>
</gene>
<protein>
    <submittedName>
        <fullName evidence="5">Tetratricopeptide repeat-containing protein</fullName>
    </submittedName>
</protein>
<dbReference type="PROSITE" id="PS50005">
    <property type="entry name" value="TPR"/>
    <property type="match status" value="1"/>
</dbReference>
<keyword evidence="4" id="KW-0732">Signal</keyword>
<keyword evidence="2 3" id="KW-0802">TPR repeat</keyword>
<dbReference type="GO" id="GO:0009279">
    <property type="term" value="C:cell outer membrane"/>
    <property type="evidence" value="ECO:0007669"/>
    <property type="project" value="TreeGrafter"/>
</dbReference>
<dbReference type="Proteomes" id="UP000199537">
    <property type="component" value="Unassembled WGS sequence"/>
</dbReference>
<dbReference type="Gene3D" id="1.25.40.10">
    <property type="entry name" value="Tetratricopeptide repeat domain"/>
    <property type="match status" value="3"/>
</dbReference>
<keyword evidence="6" id="KW-1185">Reference proteome</keyword>
<proteinExistence type="predicted"/>
<evidence type="ECO:0000256" key="3">
    <source>
        <dbReference type="PROSITE-ProRule" id="PRU00339"/>
    </source>
</evidence>
<reference evidence="6" key="1">
    <citation type="submission" date="2016-10" db="EMBL/GenBank/DDBJ databases">
        <authorList>
            <person name="Varghese N."/>
            <person name="Submissions S."/>
        </authorList>
    </citation>
    <scope>NUCLEOTIDE SEQUENCE [LARGE SCALE GENOMIC DNA]</scope>
    <source>
        <strain evidence="6">DSM 14807</strain>
    </source>
</reference>
<sequence length="419" mass="47587">MKKTLLIVFLAGLCSWSYAQNKMVRKAEDALKNKNYDEALADIQQALQDDKTGKEGKTWYLSGEIHGAIATEKKDPQEAWKAFQDYQKAVELSPKDPEILLTLSKNLSDIYVVMGNAAYGDLNQQKFDSAYDKFMRTYAIARFLNDKGVGSFPTDTSMIFYTGYVAHQSHHEDTAFAYFQKASELGFDKEPYLYFTLANMYMDRNQFDSAIATVEKGKKLFPTNDNFNNLEIQLYEKAGKTDELISKLENEVNQHPDNYNLILNLAILYDNLAHPTDEQGNDTTAPANAQQLEQKAIDMYKKAIALKPDDYPANFNLGLLYYNKAAKYGRELGQLGSSAQEQQRAQQIAHLQDSLLNLALPYLDKTYHLLDAKSKLDSNELLAYKNALSGLKAIYARKNETDKYNEVKQKYDQADSKAQ</sequence>
<dbReference type="InterPro" id="IPR019734">
    <property type="entry name" value="TPR_rpt"/>
</dbReference>
<feature type="signal peptide" evidence="4">
    <location>
        <begin position="1"/>
        <end position="19"/>
    </location>
</feature>
<organism evidence="5 6">
    <name type="scientific">Thermoflavifilum thermophilum</name>
    <dbReference type="NCBI Taxonomy" id="1393122"/>
    <lineage>
        <taxon>Bacteria</taxon>
        <taxon>Pseudomonadati</taxon>
        <taxon>Bacteroidota</taxon>
        <taxon>Chitinophagia</taxon>
        <taxon>Chitinophagales</taxon>
        <taxon>Chitinophagaceae</taxon>
        <taxon>Thermoflavifilum</taxon>
    </lineage>
</organism>
<evidence type="ECO:0000256" key="2">
    <source>
        <dbReference type="ARBA" id="ARBA00022803"/>
    </source>
</evidence>
<dbReference type="RefSeq" id="WP_092456475.1">
    <property type="nucleotide sequence ID" value="NZ_FPCJ01000001.1"/>
</dbReference>
<dbReference type="PANTHER" id="PTHR44858">
    <property type="entry name" value="TETRATRICOPEPTIDE REPEAT PROTEIN 6"/>
    <property type="match status" value="1"/>
</dbReference>
<dbReference type="InterPro" id="IPR011990">
    <property type="entry name" value="TPR-like_helical_dom_sf"/>
</dbReference>
<dbReference type="AlphaFoldDB" id="A0A1I7MZH7"/>
<accession>A0A1I7MZH7</accession>
<dbReference type="SMART" id="SM00028">
    <property type="entry name" value="TPR"/>
    <property type="match status" value="2"/>
</dbReference>
<dbReference type="PANTHER" id="PTHR44858:SF1">
    <property type="entry name" value="UDP-N-ACETYLGLUCOSAMINE--PEPTIDE N-ACETYLGLUCOSAMINYLTRANSFERASE SPINDLY-RELATED"/>
    <property type="match status" value="1"/>
</dbReference>
<dbReference type="SUPFAM" id="SSF48452">
    <property type="entry name" value="TPR-like"/>
    <property type="match status" value="2"/>
</dbReference>
<evidence type="ECO:0000313" key="6">
    <source>
        <dbReference type="Proteomes" id="UP000199537"/>
    </source>
</evidence>
<dbReference type="EMBL" id="FPCJ01000001">
    <property type="protein sequence ID" value="SFV27840.1"/>
    <property type="molecule type" value="Genomic_DNA"/>
</dbReference>